<accession>A0A8T0J2W2</accession>
<dbReference type="GO" id="GO:0004386">
    <property type="term" value="F:helicase activity"/>
    <property type="evidence" value="ECO:0007669"/>
    <property type="project" value="InterPro"/>
</dbReference>
<dbReference type="GO" id="GO:0031048">
    <property type="term" value="P:regulatory ncRNA-mediated heterochromatin formation"/>
    <property type="evidence" value="ECO:0007669"/>
    <property type="project" value="TreeGrafter"/>
</dbReference>
<dbReference type="Pfam" id="PF13087">
    <property type="entry name" value="AAA_12"/>
    <property type="match status" value="1"/>
</dbReference>
<dbReference type="InterPro" id="IPR047187">
    <property type="entry name" value="SF1_C_Upf1"/>
</dbReference>
<dbReference type="EMBL" id="CM026422">
    <property type="protein sequence ID" value="KAG0589063.1"/>
    <property type="molecule type" value="Genomic_DNA"/>
</dbReference>
<protein>
    <recommendedName>
        <fullName evidence="8">PARP</fullName>
    </recommendedName>
</protein>
<organism evidence="6 7">
    <name type="scientific">Ceratodon purpureus</name>
    <name type="common">Fire moss</name>
    <name type="synonym">Dicranum purpureum</name>
    <dbReference type="NCBI Taxonomy" id="3225"/>
    <lineage>
        <taxon>Eukaryota</taxon>
        <taxon>Viridiplantae</taxon>
        <taxon>Streptophyta</taxon>
        <taxon>Embryophyta</taxon>
        <taxon>Bryophyta</taxon>
        <taxon>Bryophytina</taxon>
        <taxon>Bryopsida</taxon>
        <taxon>Dicranidae</taxon>
        <taxon>Pseudoditrichales</taxon>
        <taxon>Ditrichaceae</taxon>
        <taxon>Ceratodon</taxon>
    </lineage>
</organism>
<feature type="compositionally biased region" description="Basic and acidic residues" evidence="2">
    <location>
        <begin position="886"/>
        <end position="898"/>
    </location>
</feature>
<dbReference type="InterPro" id="IPR041679">
    <property type="entry name" value="DNA2/NAM7-like_C"/>
</dbReference>
<dbReference type="Pfam" id="PF13086">
    <property type="entry name" value="AAA_11"/>
    <property type="match status" value="1"/>
</dbReference>
<evidence type="ECO:0000313" key="7">
    <source>
        <dbReference type="Proteomes" id="UP000822688"/>
    </source>
</evidence>
<evidence type="ECO:0008006" key="8">
    <source>
        <dbReference type="Google" id="ProtNLM"/>
    </source>
</evidence>
<dbReference type="Gene3D" id="3.90.228.10">
    <property type="match status" value="2"/>
</dbReference>
<dbReference type="Gene3D" id="3.40.50.300">
    <property type="entry name" value="P-loop containing nucleotide triphosphate hydrolases"/>
    <property type="match status" value="3"/>
</dbReference>
<feature type="domain" description="DNA2/NAM7 helicase helicase" evidence="4">
    <location>
        <begin position="619"/>
        <end position="1082"/>
    </location>
</feature>
<reference evidence="6" key="1">
    <citation type="submission" date="2020-06" db="EMBL/GenBank/DDBJ databases">
        <title>WGS assembly of Ceratodon purpureus strain R40.</title>
        <authorList>
            <person name="Carey S.B."/>
            <person name="Jenkins J."/>
            <person name="Shu S."/>
            <person name="Lovell J.T."/>
            <person name="Sreedasyam A."/>
            <person name="Maumus F."/>
            <person name="Tiley G.P."/>
            <person name="Fernandez-Pozo N."/>
            <person name="Barry K."/>
            <person name="Chen C."/>
            <person name="Wang M."/>
            <person name="Lipzen A."/>
            <person name="Daum C."/>
            <person name="Saski C.A."/>
            <person name="Payton A.C."/>
            <person name="Mcbreen J.C."/>
            <person name="Conrad R.E."/>
            <person name="Kollar L.M."/>
            <person name="Olsson S."/>
            <person name="Huttunen S."/>
            <person name="Landis J.B."/>
            <person name="Wickett N.J."/>
            <person name="Johnson M.G."/>
            <person name="Rensing S.A."/>
            <person name="Grimwood J."/>
            <person name="Schmutz J."/>
            <person name="Mcdaniel S.F."/>
        </authorList>
    </citation>
    <scope>NUCLEOTIDE SEQUENCE</scope>
    <source>
        <strain evidence="6">R40</strain>
    </source>
</reference>
<gene>
    <name evidence="6" type="ORF">KC19_2G288700</name>
</gene>
<feature type="coiled-coil region" evidence="1">
    <location>
        <begin position="1449"/>
        <end position="1485"/>
    </location>
</feature>
<evidence type="ECO:0000256" key="2">
    <source>
        <dbReference type="SAM" id="MobiDB-lite"/>
    </source>
</evidence>
<dbReference type="CDD" id="cd18808">
    <property type="entry name" value="SF1_C_Upf1"/>
    <property type="match status" value="1"/>
</dbReference>
<keyword evidence="7" id="KW-1185">Reference proteome</keyword>
<dbReference type="InterPro" id="IPR041677">
    <property type="entry name" value="DNA2/NAM7_AAA_11"/>
</dbReference>
<evidence type="ECO:0000256" key="1">
    <source>
        <dbReference type="SAM" id="Coils"/>
    </source>
</evidence>
<comment type="caution">
    <text evidence="6">The sequence shown here is derived from an EMBL/GenBank/DDBJ whole genome shotgun (WGS) entry which is preliminary data.</text>
</comment>
<keyword evidence="1" id="KW-0175">Coiled coil</keyword>
<evidence type="ECO:0000259" key="5">
    <source>
        <dbReference type="Pfam" id="PF13087"/>
    </source>
</evidence>
<feature type="domain" description="DNA2/NAM7 helicase-like C-terminal" evidence="5">
    <location>
        <begin position="1092"/>
        <end position="1275"/>
    </location>
</feature>
<dbReference type="InterPro" id="IPR045055">
    <property type="entry name" value="DNA2/NAM7-like"/>
</dbReference>
<dbReference type="Pfam" id="PF00644">
    <property type="entry name" value="PARP"/>
    <property type="match status" value="1"/>
</dbReference>
<evidence type="ECO:0000259" key="4">
    <source>
        <dbReference type="Pfam" id="PF13086"/>
    </source>
</evidence>
<dbReference type="InterPro" id="IPR027417">
    <property type="entry name" value="P-loop_NTPase"/>
</dbReference>
<dbReference type="PANTHER" id="PTHR10887">
    <property type="entry name" value="DNA2/NAM7 HELICASE FAMILY"/>
    <property type="match status" value="1"/>
</dbReference>
<sequence>MASSNSAESFKRKKNFKKRKDEGSGSSRSEASASPRSTRPMENQEKKFDNVLYYGTVLFVNYEKKFGKLTPNRPSKSVNLNPDDGTRKNDAVFFRVVAPGAEDQSSSTMTGGMPLMKGDTLEYVLHDMDNHERGPAARRATLWKCKDRKMDEVVEYVKSLLTTAQKHPDIVLRSVTRCPAPLEYVLNYNNPSSELVQHTLVLCQTLQRSKLITGVYRSKLKQMYTLFCGSRFLLSETGVTKYCCRLRGGDESSRTLLKDFLVHLLTSMPSQLPQILPLLCRLGACEKSGTPGSDVTIFEARKQILSCEGGNFLMKILNIVAGGRSESPGSQPCAQLPLLPTMEELVKLPSRGRNSTLPVVREKGPYISPEDYIDTYFRLLREDCFAGLLQGIQAYREGKLDDRDMKMWIGVSTVGVHFNHTSSPGLTFAVRLPQKKKGGKAPKNPDYGSLVCFSDDGGSFDSPIWCVVRRCEEDADKKSCICFVDIVVQNGDQIELTSANSMCMQCARLMKGEGMAMAESPTAYYAYQPVLEALQLTDPQTIPFKEELVSVTCPRKAPDYLKSASTTLDWSCIFEPPTQGFFSRCLSLFNDTGDSASGEIREGVGGVKSLAKQGYTTSFDECQLKAIGLAVTNRLTIIQGPPGTGKTYIACKLLQLLLSASTFPEGSPILVITFKNHALDQFLEKCLAFCKGDDSIVRVGSRSKNEALEKYNLKNKETRNDEFRFEFLENIRKTKEIQQSMESALKDFNECLQSFDPLMVIAPGLQLHFFIKRLAHPDRVQAICARTLLEGSSLAEVLILDKHPEDADPGWVTDILWLKQSLVAEIRSWIPKPEVLKTAKECFSAKKPLESRPPQRVVSAETNATVDSSKATTVGDSDEEQDDKEEQERRSAYESLRQDTKLEDLDTKSAHGFDWRNKNQQWSQSETFMEFSKTRDVQQTSAAYALLDLDESWINELAHGDPYHLSPGLRAILVYKYWQMGVDVAWQRLASIKAQYDTILQDTEEISKRRKLAIFQKAKIIGITTTGAAMHQSVLKCLSPAVILVEEAAEILEPNVLAVLNPNLQHLILIGDHEQLRPTVASYPLDRWHRFSVSMFERLVKHNKLPFQHLSQQCRMREEFVPMLRPIYPFLKTHTKLVSGSRNKAPTCMVKTMYFWAHSYQEKSVRSYENLGEAEMVVALARWIVSELQNPQGLTILAAYGGQVTTIQKMLEKYADLKEVEVHTIDRFQGSENEIVIVSLVRSNPIGKIGYLSDRSRLCVAASRARAGVYFVGNNSTLAKKSADWRKLIQDLDTKRAMGDSIPLCCPRHPSRPPYALENSTASIFEPRDVCNLRCEEELPCGHACTSTCHTGNHSLPCQERVPFTFRFCGHTHTKLCHQDHELELSCKTVVTHKFETCKHSAQVKCREIKGNRKLSLACKVDCGKTLQCGHPCALRCSDNCEGTPCHFCAKIEKEKERLQRELIARAIEVKQKELELEIQKLQEKANWGILVHEIHPHGDKAEAFFLAKERVEKLSIQPDSKTAIEVTKVEKIENLQLQQKFLEAQRELINPLETPKWLFYGGPDDLLDQIVNKGFNARRKQVGCEIFDVYSSTAAEELYGKLLLCEVHLGKTWRFPSDKGSINLSKLRDNGYDSLTLAADEDMESFEWESKQAFKHVIVNPWQAIPRFVVSYKIVECQALATADGYENFGEQQALHTNGVCRLPLMPSSNFQEATPEEFHFQRAESYFYRMFDYASFRRMLKVTKVEVIINLAVKEKYLQKKEDLKRYCPKVRERWVFHGTDARAIDKIATQGFKIGGTEGVPIKVGAKFGHGVYIAMNPDISVPYSGASKMMLLATVVPGLPKLHHNTGGNENVLVIKDVSQLLPRYVIHYT</sequence>
<dbReference type="Proteomes" id="UP000822688">
    <property type="component" value="Chromosome 2"/>
</dbReference>
<evidence type="ECO:0000259" key="3">
    <source>
        <dbReference type="Pfam" id="PF00644"/>
    </source>
</evidence>
<dbReference type="SUPFAM" id="SSF56399">
    <property type="entry name" value="ADP-ribosylation"/>
    <property type="match status" value="2"/>
</dbReference>
<proteinExistence type="predicted"/>
<dbReference type="GO" id="GO:0003950">
    <property type="term" value="F:NAD+ poly-ADP-ribosyltransferase activity"/>
    <property type="evidence" value="ECO:0007669"/>
    <property type="project" value="InterPro"/>
</dbReference>
<dbReference type="PANTHER" id="PTHR10887:SF341">
    <property type="entry name" value="NFX1-TYPE ZINC FINGER-CONTAINING PROTEIN 1"/>
    <property type="match status" value="1"/>
</dbReference>
<feature type="compositionally biased region" description="Acidic residues" evidence="2">
    <location>
        <begin position="876"/>
        <end position="885"/>
    </location>
</feature>
<dbReference type="CDD" id="cd06008">
    <property type="entry name" value="NF-X1-zinc-finger"/>
    <property type="match status" value="1"/>
</dbReference>
<name>A0A8T0J2W2_CERPU</name>
<dbReference type="InterPro" id="IPR012317">
    <property type="entry name" value="Poly(ADP-ribose)pol_cat_dom"/>
</dbReference>
<dbReference type="GO" id="GO:0031380">
    <property type="term" value="C:nuclear RNA-directed RNA polymerase complex"/>
    <property type="evidence" value="ECO:0007669"/>
    <property type="project" value="TreeGrafter"/>
</dbReference>
<feature type="region of interest" description="Disordered" evidence="2">
    <location>
        <begin position="1"/>
        <end position="44"/>
    </location>
</feature>
<feature type="compositionally biased region" description="Polar residues" evidence="2">
    <location>
        <begin position="860"/>
        <end position="875"/>
    </location>
</feature>
<feature type="region of interest" description="Disordered" evidence="2">
    <location>
        <begin position="848"/>
        <end position="898"/>
    </location>
</feature>
<dbReference type="SUPFAM" id="SSF52540">
    <property type="entry name" value="P-loop containing nucleoside triphosphate hydrolases"/>
    <property type="match status" value="1"/>
</dbReference>
<evidence type="ECO:0000313" key="6">
    <source>
        <dbReference type="EMBL" id="KAG0589063.1"/>
    </source>
</evidence>
<feature type="compositionally biased region" description="Low complexity" evidence="2">
    <location>
        <begin position="24"/>
        <end position="37"/>
    </location>
</feature>
<feature type="domain" description="PARP catalytic" evidence="3">
    <location>
        <begin position="1722"/>
        <end position="1840"/>
    </location>
</feature>